<accession>A0AAW4IWG4</accession>
<sequence>MPPMSIATKKQLLALSLASLGMLVTGCQTLSTTALSPSATTTATHPFIMSMPTIDRQGRIAYVEEQGVGAAKISRLCSIAPDGRDRQLIDQINGYIYAPAWSADGQQLAYSKQAPNQHPNIYIYDRNRDTHDLVVNAQGSNLSASFSPDGHHLLYSSTVAGNADIYKKRLSDGDTRQLTTLPSTEVQPSYAPDAQSFVYVSDKVRAGSPRLYRYYFATQTAVLITTAGYAASPQLSMDGRHLAYLNGRKAAVMTLATGHVLNLADTGLDEPARLSPSGTYAVYPAYAPDVDGSQRSHVVIHSLSDHPSYTISSQDGGVIRSPVWGR</sequence>
<dbReference type="PANTHER" id="PTHR36842:SF1">
    <property type="entry name" value="PROTEIN TOLB"/>
    <property type="match status" value="1"/>
</dbReference>
<comment type="caution">
    <text evidence="3">The sequence shown here is derived from an EMBL/GenBank/DDBJ whole genome shotgun (WGS) entry which is preliminary data.</text>
</comment>
<dbReference type="InterPro" id="IPR011042">
    <property type="entry name" value="6-blade_b-propeller_TolB-like"/>
</dbReference>
<dbReference type="AlphaFoldDB" id="A0AAW4IWG4"/>
<proteinExistence type="inferred from homology"/>
<dbReference type="Pfam" id="PF07676">
    <property type="entry name" value="PD40"/>
    <property type="match status" value="3"/>
</dbReference>
<feature type="signal peptide" evidence="2">
    <location>
        <begin position="1"/>
        <end position="30"/>
    </location>
</feature>
<dbReference type="Gene3D" id="2.120.10.30">
    <property type="entry name" value="TolB, C-terminal domain"/>
    <property type="match status" value="1"/>
</dbReference>
<feature type="chain" id="PRO_5043980461" evidence="2">
    <location>
        <begin position="31"/>
        <end position="326"/>
    </location>
</feature>
<organism evidence="3 4">
    <name type="scientific">Psychrobacter halodurans</name>
    <dbReference type="NCBI Taxonomy" id="2818439"/>
    <lineage>
        <taxon>Bacteria</taxon>
        <taxon>Pseudomonadati</taxon>
        <taxon>Pseudomonadota</taxon>
        <taxon>Gammaproteobacteria</taxon>
        <taxon>Moraxellales</taxon>
        <taxon>Moraxellaceae</taxon>
        <taxon>Psychrobacter</taxon>
    </lineage>
</organism>
<evidence type="ECO:0000256" key="2">
    <source>
        <dbReference type="SAM" id="SignalP"/>
    </source>
</evidence>
<protein>
    <submittedName>
        <fullName evidence="3">PD40 domain-containing protein</fullName>
    </submittedName>
</protein>
<dbReference type="InterPro" id="IPR011659">
    <property type="entry name" value="WD40"/>
</dbReference>
<keyword evidence="2" id="KW-0732">Signal</keyword>
<comment type="similarity">
    <text evidence="1">Belongs to the TolB family.</text>
</comment>
<dbReference type="SUPFAM" id="SSF69304">
    <property type="entry name" value="Tricorn protease N-terminal domain"/>
    <property type="match status" value="1"/>
</dbReference>
<evidence type="ECO:0000313" key="4">
    <source>
        <dbReference type="Proteomes" id="UP000664161"/>
    </source>
</evidence>
<dbReference type="EMBL" id="JAGBKN010000006">
    <property type="protein sequence ID" value="MBO1516602.1"/>
    <property type="molecule type" value="Genomic_DNA"/>
</dbReference>
<gene>
    <name evidence="3" type="ORF">J3491_04540</name>
</gene>
<dbReference type="Proteomes" id="UP000664161">
    <property type="component" value="Unassembled WGS sequence"/>
</dbReference>
<keyword evidence="4" id="KW-1185">Reference proteome</keyword>
<evidence type="ECO:0000256" key="1">
    <source>
        <dbReference type="ARBA" id="ARBA00009820"/>
    </source>
</evidence>
<reference evidence="3 4" key="1">
    <citation type="submission" date="2021-03" db="EMBL/GenBank/DDBJ databases">
        <authorList>
            <person name="Shang D.-D."/>
            <person name="Du Z.-J."/>
            <person name="Chen G.-J."/>
        </authorList>
    </citation>
    <scope>NUCLEOTIDE SEQUENCE [LARGE SCALE GENOMIC DNA]</scope>
    <source>
        <strain evidence="3 4">F2608</strain>
    </source>
</reference>
<name>A0AAW4IWG4_9GAMM</name>
<dbReference type="PANTHER" id="PTHR36842">
    <property type="entry name" value="PROTEIN TOLB HOMOLOG"/>
    <property type="match status" value="1"/>
</dbReference>
<evidence type="ECO:0000313" key="3">
    <source>
        <dbReference type="EMBL" id="MBO1516602.1"/>
    </source>
</evidence>